<name>A0AAV2GLU4_9ROSI</name>
<dbReference type="SUPFAM" id="SSF51430">
    <property type="entry name" value="NAD(P)-linked oxidoreductase"/>
    <property type="match status" value="1"/>
</dbReference>
<dbReference type="Gene3D" id="3.20.20.100">
    <property type="entry name" value="NADP-dependent oxidoreductase domain"/>
    <property type="match status" value="1"/>
</dbReference>
<keyword evidence="1" id="KW-0521">NADP</keyword>
<dbReference type="PANTHER" id="PTHR43625">
    <property type="entry name" value="AFLATOXIN B1 ALDEHYDE REDUCTASE"/>
    <property type="match status" value="1"/>
</dbReference>
<dbReference type="AlphaFoldDB" id="A0AAV2GLU4"/>
<protein>
    <recommendedName>
        <fullName evidence="3">NADP-dependent oxidoreductase domain-containing protein</fullName>
    </recommendedName>
</protein>
<sequence>MRFIPSLPCKCSIPFGPRDIEQEIIPLCRELGIGLVAYSPLGVGFFARKTVVETFPEDSLSHVCHPRFSAENVQKNKVFYTRVANLATKHRCTPPQLALAWLLHQGINIITVPGTTKVKNLTNNLGSLALKLTEEDVKEISDAFPIDEVSGSEIYPIVAKYAWSLKTPHLSKNLLGLPSMHLHLFQLFLKEQFAYLSFKQDNGTRLYGLRPLMCALLV</sequence>
<keyword evidence="5" id="KW-1185">Reference proteome</keyword>
<gene>
    <name evidence="4" type="ORF">LTRI10_LOCUS50634</name>
</gene>
<proteinExistence type="predicted"/>
<dbReference type="EMBL" id="OZ034822">
    <property type="protein sequence ID" value="CAL1411267.1"/>
    <property type="molecule type" value="Genomic_DNA"/>
</dbReference>
<organism evidence="4 5">
    <name type="scientific">Linum trigynum</name>
    <dbReference type="NCBI Taxonomy" id="586398"/>
    <lineage>
        <taxon>Eukaryota</taxon>
        <taxon>Viridiplantae</taxon>
        <taxon>Streptophyta</taxon>
        <taxon>Embryophyta</taxon>
        <taxon>Tracheophyta</taxon>
        <taxon>Spermatophyta</taxon>
        <taxon>Magnoliopsida</taxon>
        <taxon>eudicotyledons</taxon>
        <taxon>Gunneridae</taxon>
        <taxon>Pentapetalae</taxon>
        <taxon>rosids</taxon>
        <taxon>fabids</taxon>
        <taxon>Malpighiales</taxon>
        <taxon>Linaceae</taxon>
        <taxon>Linum</taxon>
    </lineage>
</organism>
<accession>A0AAV2GLU4</accession>
<feature type="domain" description="NADP-dependent oxidoreductase" evidence="3">
    <location>
        <begin position="18"/>
        <end position="141"/>
    </location>
</feature>
<evidence type="ECO:0000313" key="5">
    <source>
        <dbReference type="Proteomes" id="UP001497516"/>
    </source>
</evidence>
<reference evidence="4 5" key="1">
    <citation type="submission" date="2024-04" db="EMBL/GenBank/DDBJ databases">
        <authorList>
            <person name="Fracassetti M."/>
        </authorList>
    </citation>
    <scope>NUCLEOTIDE SEQUENCE [LARGE SCALE GENOMIC DNA]</scope>
</reference>
<evidence type="ECO:0000313" key="4">
    <source>
        <dbReference type="EMBL" id="CAL1411267.1"/>
    </source>
</evidence>
<dbReference type="PANTHER" id="PTHR43625:SF65">
    <property type="entry name" value="NADP-DEPENDENT OXIDOREDUCTASE DOMAIN-CONTAINING PROTEIN"/>
    <property type="match status" value="1"/>
</dbReference>
<evidence type="ECO:0000259" key="3">
    <source>
        <dbReference type="Pfam" id="PF00248"/>
    </source>
</evidence>
<evidence type="ECO:0000256" key="1">
    <source>
        <dbReference type="ARBA" id="ARBA00022857"/>
    </source>
</evidence>
<dbReference type="GO" id="GO:0005737">
    <property type="term" value="C:cytoplasm"/>
    <property type="evidence" value="ECO:0007669"/>
    <property type="project" value="TreeGrafter"/>
</dbReference>
<dbReference type="GO" id="GO:0016491">
    <property type="term" value="F:oxidoreductase activity"/>
    <property type="evidence" value="ECO:0007669"/>
    <property type="project" value="UniProtKB-KW"/>
</dbReference>
<dbReference type="InterPro" id="IPR036812">
    <property type="entry name" value="NAD(P)_OxRdtase_dom_sf"/>
</dbReference>
<dbReference type="Pfam" id="PF00248">
    <property type="entry name" value="Aldo_ket_red"/>
    <property type="match status" value="1"/>
</dbReference>
<keyword evidence="2" id="KW-0560">Oxidoreductase</keyword>
<dbReference type="InterPro" id="IPR023210">
    <property type="entry name" value="NADP_OxRdtase_dom"/>
</dbReference>
<dbReference type="Proteomes" id="UP001497516">
    <property type="component" value="Chromosome 9"/>
</dbReference>
<dbReference type="InterPro" id="IPR050791">
    <property type="entry name" value="Aldo-Keto_reductase"/>
</dbReference>
<evidence type="ECO:0000256" key="2">
    <source>
        <dbReference type="ARBA" id="ARBA00023002"/>
    </source>
</evidence>